<evidence type="ECO:0000313" key="1">
    <source>
        <dbReference type="EMBL" id="KLJ08919.1"/>
    </source>
</evidence>
<dbReference type="AlphaFoldDB" id="A0A0H1BBU9"/>
<sequence>MRRADLGIKLMTDIERDLRNLWPEKGVVEHENYEEVKVLLKERKQDIVAQYCAHPGWNTTVFEQLWPFDD</sequence>
<evidence type="ECO:0000313" key="2">
    <source>
        <dbReference type="Proteomes" id="UP000053573"/>
    </source>
</evidence>
<dbReference type="STRING" id="2060906.A0A0H1BBU9"/>
<dbReference type="OrthoDB" id="2831558at2759"/>
<reference evidence="2" key="1">
    <citation type="journal article" date="2015" name="PLoS Genet.">
        <title>The dynamic genome and transcriptome of the human fungal pathogen Blastomyces and close relative Emmonsia.</title>
        <authorList>
            <person name="Munoz J.F."/>
            <person name="Gauthier G.M."/>
            <person name="Desjardins C.A."/>
            <person name="Gallo J.E."/>
            <person name="Holder J."/>
            <person name="Sullivan T.D."/>
            <person name="Marty A.J."/>
            <person name="Carmen J.C."/>
            <person name="Chen Z."/>
            <person name="Ding L."/>
            <person name="Gujja S."/>
            <person name="Magrini V."/>
            <person name="Misas E."/>
            <person name="Mitreva M."/>
            <person name="Priest M."/>
            <person name="Saif S."/>
            <person name="Whiston E.A."/>
            <person name="Young S."/>
            <person name="Zeng Q."/>
            <person name="Goldman W.E."/>
            <person name="Mardis E.R."/>
            <person name="Taylor J.W."/>
            <person name="McEwen J.G."/>
            <person name="Clay O.K."/>
            <person name="Klein B.S."/>
            <person name="Cuomo C.A."/>
        </authorList>
    </citation>
    <scope>NUCLEOTIDE SEQUENCE [LARGE SCALE GENOMIC DNA]</scope>
    <source>
        <strain evidence="2">UAMH 139</strain>
    </source>
</reference>
<comment type="caution">
    <text evidence="1">The sequence shown here is derived from an EMBL/GenBank/DDBJ whole genome shotgun (WGS) entry which is preliminary data.</text>
</comment>
<proteinExistence type="predicted"/>
<dbReference type="Proteomes" id="UP000053573">
    <property type="component" value="Unassembled WGS sequence"/>
</dbReference>
<name>A0A0H1BBU9_9EURO</name>
<dbReference type="EMBL" id="LDEV01002492">
    <property type="protein sequence ID" value="KLJ08919.1"/>
    <property type="molecule type" value="Genomic_DNA"/>
</dbReference>
<gene>
    <name evidence="1" type="ORF">EMPG_15658</name>
</gene>
<keyword evidence="2" id="KW-1185">Reference proteome</keyword>
<protein>
    <submittedName>
        <fullName evidence="1">Uncharacterized protein</fullName>
    </submittedName>
</protein>
<accession>A0A0H1BBU9</accession>
<organism evidence="1 2">
    <name type="scientific">Blastomyces silverae</name>
    <dbReference type="NCBI Taxonomy" id="2060906"/>
    <lineage>
        <taxon>Eukaryota</taxon>
        <taxon>Fungi</taxon>
        <taxon>Dikarya</taxon>
        <taxon>Ascomycota</taxon>
        <taxon>Pezizomycotina</taxon>
        <taxon>Eurotiomycetes</taxon>
        <taxon>Eurotiomycetidae</taxon>
        <taxon>Onygenales</taxon>
        <taxon>Ajellomycetaceae</taxon>
        <taxon>Blastomyces</taxon>
    </lineage>
</organism>